<dbReference type="Gene3D" id="1.10.357.10">
    <property type="entry name" value="Tetracycline Repressor, domain 2"/>
    <property type="match status" value="1"/>
</dbReference>
<dbReference type="EMBL" id="JAAXOX010000005">
    <property type="protein sequence ID" value="NKY23326.1"/>
    <property type="molecule type" value="Genomic_DNA"/>
</dbReference>
<dbReference type="AlphaFoldDB" id="A0A7X6KW11"/>
<evidence type="ECO:0000256" key="2">
    <source>
        <dbReference type="ARBA" id="ARBA00023125"/>
    </source>
</evidence>
<keyword evidence="3" id="KW-0804">Transcription</keyword>
<keyword evidence="7" id="KW-1185">Reference proteome</keyword>
<feature type="DNA-binding region" description="H-T-H motif" evidence="4">
    <location>
        <begin position="31"/>
        <end position="50"/>
    </location>
</feature>
<dbReference type="GO" id="GO:0003700">
    <property type="term" value="F:DNA-binding transcription factor activity"/>
    <property type="evidence" value="ECO:0007669"/>
    <property type="project" value="TreeGrafter"/>
</dbReference>
<organism evidence="6 7">
    <name type="scientific">Cellulomonas denverensis</name>
    <dbReference type="NCBI Taxonomy" id="264297"/>
    <lineage>
        <taxon>Bacteria</taxon>
        <taxon>Bacillati</taxon>
        <taxon>Actinomycetota</taxon>
        <taxon>Actinomycetes</taxon>
        <taxon>Micrococcales</taxon>
        <taxon>Cellulomonadaceae</taxon>
        <taxon>Cellulomonas</taxon>
    </lineage>
</organism>
<keyword evidence="2 4" id="KW-0238">DNA-binding</keyword>
<reference evidence="6 7" key="1">
    <citation type="submission" date="2020-04" db="EMBL/GenBank/DDBJ databases">
        <title>MicrobeNet Type strains.</title>
        <authorList>
            <person name="Nicholson A.C."/>
        </authorList>
    </citation>
    <scope>NUCLEOTIDE SEQUENCE [LARGE SCALE GENOMIC DNA]</scope>
    <source>
        <strain evidence="6 7">ATCC BAA-788</strain>
    </source>
</reference>
<dbReference type="PROSITE" id="PS50977">
    <property type="entry name" value="HTH_TETR_2"/>
    <property type="match status" value="1"/>
</dbReference>
<dbReference type="GO" id="GO:0000976">
    <property type="term" value="F:transcription cis-regulatory region binding"/>
    <property type="evidence" value="ECO:0007669"/>
    <property type="project" value="TreeGrafter"/>
</dbReference>
<gene>
    <name evidence="6" type="ORF">HGA03_11700</name>
</gene>
<protein>
    <submittedName>
        <fullName evidence="6">TetR/AcrR family transcriptional regulator</fullName>
    </submittedName>
</protein>
<dbReference type="RefSeq" id="WP_168630456.1">
    <property type="nucleotide sequence ID" value="NZ_BONL01000002.1"/>
</dbReference>
<evidence type="ECO:0000256" key="3">
    <source>
        <dbReference type="ARBA" id="ARBA00023163"/>
    </source>
</evidence>
<dbReference type="InterPro" id="IPR050109">
    <property type="entry name" value="HTH-type_TetR-like_transc_reg"/>
</dbReference>
<evidence type="ECO:0000256" key="4">
    <source>
        <dbReference type="PROSITE-ProRule" id="PRU00335"/>
    </source>
</evidence>
<sequence>MPATPRADARRNRQAVLDAALDLFRTDPAATMTRIAAAAGVGRVTLHGHFPTRLDLVLAVADQVRARATQALDEVDPDGPAMQVLDRLVAATWSVLADAHAAIEAACRVLPADQVDALYQPVTERLATAVRRCAAGRVPAEDAQWLTVAVSALMYAAAGEVNAGRAEPEEAARRLRGSVAAVLGGTRGEADRN</sequence>
<dbReference type="InterPro" id="IPR001647">
    <property type="entry name" value="HTH_TetR"/>
</dbReference>
<dbReference type="SUPFAM" id="SSF46689">
    <property type="entry name" value="Homeodomain-like"/>
    <property type="match status" value="1"/>
</dbReference>
<name>A0A7X6KW11_9CELL</name>
<evidence type="ECO:0000256" key="1">
    <source>
        <dbReference type="ARBA" id="ARBA00023015"/>
    </source>
</evidence>
<proteinExistence type="predicted"/>
<accession>A0A7X6KW11</accession>
<dbReference type="Proteomes" id="UP000581206">
    <property type="component" value="Unassembled WGS sequence"/>
</dbReference>
<evidence type="ECO:0000259" key="5">
    <source>
        <dbReference type="PROSITE" id="PS50977"/>
    </source>
</evidence>
<evidence type="ECO:0000313" key="7">
    <source>
        <dbReference type="Proteomes" id="UP000581206"/>
    </source>
</evidence>
<dbReference type="PANTHER" id="PTHR30055:SF234">
    <property type="entry name" value="HTH-TYPE TRANSCRIPTIONAL REGULATOR BETI"/>
    <property type="match status" value="1"/>
</dbReference>
<keyword evidence="1" id="KW-0805">Transcription regulation</keyword>
<dbReference type="PANTHER" id="PTHR30055">
    <property type="entry name" value="HTH-TYPE TRANSCRIPTIONAL REGULATOR RUTR"/>
    <property type="match status" value="1"/>
</dbReference>
<comment type="caution">
    <text evidence="6">The sequence shown here is derived from an EMBL/GenBank/DDBJ whole genome shotgun (WGS) entry which is preliminary data.</text>
</comment>
<feature type="domain" description="HTH tetR-type" evidence="5">
    <location>
        <begin position="10"/>
        <end position="68"/>
    </location>
</feature>
<dbReference type="Pfam" id="PF00440">
    <property type="entry name" value="TetR_N"/>
    <property type="match status" value="1"/>
</dbReference>
<dbReference type="InterPro" id="IPR009057">
    <property type="entry name" value="Homeodomain-like_sf"/>
</dbReference>
<evidence type="ECO:0000313" key="6">
    <source>
        <dbReference type="EMBL" id="NKY23326.1"/>
    </source>
</evidence>